<name>A0A175JJJ6_ENTHI</name>
<dbReference type="VEuPathDB" id="AmoebaDB:EHI_087730"/>
<organism evidence="1 2">
    <name type="scientific">Entamoeba histolytica</name>
    <dbReference type="NCBI Taxonomy" id="5759"/>
    <lineage>
        <taxon>Eukaryota</taxon>
        <taxon>Amoebozoa</taxon>
        <taxon>Evosea</taxon>
        <taxon>Archamoebae</taxon>
        <taxon>Mastigamoebida</taxon>
        <taxon>Entamoebidae</taxon>
        <taxon>Entamoeba</taxon>
    </lineage>
</organism>
<dbReference type="VEuPathDB" id="AmoebaDB:KM1_133440"/>
<proteinExistence type="predicted"/>
<reference evidence="1 2" key="1">
    <citation type="submission" date="2016-05" db="EMBL/GenBank/DDBJ databases">
        <title>First whole genome sequencing of Entamoeba histolytica HM1:IMSS-clone-6.</title>
        <authorList>
            <person name="Mukherjee Avik.K."/>
            <person name="Izumyama S."/>
            <person name="Nakada-Tsukui K."/>
            <person name="Nozaki T."/>
        </authorList>
    </citation>
    <scope>NUCLEOTIDE SEQUENCE [LARGE SCALE GENOMIC DNA]</scope>
    <source>
        <strain evidence="1 2">HM1:IMSS clone 6</strain>
    </source>
</reference>
<dbReference type="eggNOG" id="ENOG502RHPQ">
    <property type="taxonomic scope" value="Eukaryota"/>
</dbReference>
<accession>A0A175JJJ6</accession>
<dbReference type="AlphaFoldDB" id="A0A175JJJ6"/>
<dbReference type="VEuPathDB" id="AmoebaDB:EHI5A_103880"/>
<dbReference type="EMBL" id="BDEQ01000001">
    <property type="protein sequence ID" value="GAT93604.1"/>
    <property type="molecule type" value="Genomic_DNA"/>
</dbReference>
<dbReference type="VEuPathDB" id="AmoebaDB:EHI8A_122670"/>
<evidence type="ECO:0000313" key="1">
    <source>
        <dbReference type="EMBL" id="GAT93604.1"/>
    </source>
</evidence>
<dbReference type="VEuPathDB" id="AmoebaDB:EHI7A_068720"/>
<gene>
    <name evidence="1" type="ORF">CL6EHI_087730</name>
</gene>
<comment type="caution">
    <text evidence="1">The sequence shown here is derived from an EMBL/GenBank/DDBJ whole genome shotgun (WGS) entry which is preliminary data.</text>
</comment>
<sequence length="302" mass="36148">MNIISTTDLFNIIQYLKNDDIISLSLSCKSIRREIMSLSLNLVKTRFKKETKQIEPIIKLLPNNFHFDFFVFMTYKYKTMDNQFVLLLQTNYNQFKYFIPLFTQNELFHKTIKQFYIEVINKEEINSTRNTFIDYVYSHAIQYHDINLVFFLLSHTSLIDSESLNRTIHLIQNIGIEIIFHYMKYHNVTNESQVIIVRVFPYIVSEPITKFYVNELIQLLKSKTMIVRQETECCIKLLIQRHMIDAQSIPPLFRRVVINKNTQPLQKKVERKLETQKKVMKIKQPVNELRNTLHNLLKTIDN</sequence>
<protein>
    <submittedName>
        <fullName evidence="1">Uncharacterized protein</fullName>
    </submittedName>
</protein>
<dbReference type="Proteomes" id="UP000078387">
    <property type="component" value="Unassembled WGS sequence"/>
</dbReference>
<evidence type="ECO:0000313" key="2">
    <source>
        <dbReference type="Proteomes" id="UP000078387"/>
    </source>
</evidence>